<evidence type="ECO:0000313" key="2">
    <source>
        <dbReference type="Proteomes" id="UP000789524"/>
    </source>
</evidence>
<name>A0A8J2WDQ8_9NEOP</name>
<proteinExistence type="predicted"/>
<organism evidence="1 2">
    <name type="scientific">Danaus chrysippus</name>
    <name type="common">African queen</name>
    <dbReference type="NCBI Taxonomy" id="151541"/>
    <lineage>
        <taxon>Eukaryota</taxon>
        <taxon>Metazoa</taxon>
        <taxon>Ecdysozoa</taxon>
        <taxon>Arthropoda</taxon>
        <taxon>Hexapoda</taxon>
        <taxon>Insecta</taxon>
        <taxon>Pterygota</taxon>
        <taxon>Neoptera</taxon>
        <taxon>Endopterygota</taxon>
        <taxon>Lepidoptera</taxon>
        <taxon>Glossata</taxon>
        <taxon>Ditrysia</taxon>
        <taxon>Papilionoidea</taxon>
        <taxon>Nymphalidae</taxon>
        <taxon>Danainae</taxon>
        <taxon>Danaini</taxon>
        <taxon>Danaina</taxon>
        <taxon>Danaus</taxon>
        <taxon>Anosia</taxon>
    </lineage>
</organism>
<dbReference type="Proteomes" id="UP000789524">
    <property type="component" value="Unassembled WGS sequence"/>
</dbReference>
<evidence type="ECO:0000313" key="1">
    <source>
        <dbReference type="EMBL" id="CAG9585643.1"/>
    </source>
</evidence>
<dbReference type="AlphaFoldDB" id="A0A8J2WDQ8"/>
<reference evidence="1" key="1">
    <citation type="submission" date="2021-09" db="EMBL/GenBank/DDBJ databases">
        <authorList>
            <person name="Martin H S."/>
        </authorList>
    </citation>
    <scope>NUCLEOTIDE SEQUENCE</scope>
</reference>
<comment type="caution">
    <text evidence="1">The sequence shown here is derived from an EMBL/GenBank/DDBJ whole genome shotgun (WGS) entry which is preliminary data.</text>
</comment>
<dbReference type="OrthoDB" id="10628716at2759"/>
<accession>A0A8J2WDQ8</accession>
<protein>
    <submittedName>
        <fullName evidence="1">(African queen) hypothetical protein</fullName>
    </submittedName>
</protein>
<dbReference type="EMBL" id="CAKASE010000083">
    <property type="protein sequence ID" value="CAG9585643.1"/>
    <property type="molecule type" value="Genomic_DNA"/>
</dbReference>
<gene>
    <name evidence="1" type="ORF">DCHRY22_LOCUS16011</name>
</gene>
<sequence length="109" mass="12538">MKEVKRLENVSLGDQSLIALTALRRRTSGDLGRGECPIPRKPGKKIKLISLCRGRPEKKHFEINDFLNFIVAHSFSINCRGSESNWILRRAFIVCDVQDQDFYIANFDK</sequence>
<keyword evidence="2" id="KW-1185">Reference proteome</keyword>